<reference evidence="2" key="1">
    <citation type="journal article" date="2019" name="Int. J. Syst. Evol. Microbiol.">
        <title>The Global Catalogue of Microorganisms (GCM) 10K type strain sequencing project: providing services to taxonomists for standard genome sequencing and annotation.</title>
        <authorList>
            <consortium name="The Broad Institute Genomics Platform"/>
            <consortium name="The Broad Institute Genome Sequencing Center for Infectious Disease"/>
            <person name="Wu L."/>
            <person name="Ma J."/>
        </authorList>
    </citation>
    <scope>NUCLEOTIDE SEQUENCE [LARGE SCALE GENOMIC DNA]</scope>
    <source>
        <strain evidence="2">JCM 1405</strain>
    </source>
</reference>
<dbReference type="CDD" id="cd02980">
    <property type="entry name" value="TRX_Fd_family"/>
    <property type="match status" value="1"/>
</dbReference>
<organism evidence="1 2">
    <name type="scientific">Clostridium malenominatum</name>
    <dbReference type="NCBI Taxonomy" id="1539"/>
    <lineage>
        <taxon>Bacteria</taxon>
        <taxon>Bacillati</taxon>
        <taxon>Bacillota</taxon>
        <taxon>Clostridia</taxon>
        <taxon>Eubacteriales</taxon>
        <taxon>Clostridiaceae</taxon>
        <taxon>Clostridium</taxon>
    </lineage>
</organism>
<dbReference type="RefSeq" id="WP_343770235.1">
    <property type="nucleotide sequence ID" value="NZ_BAAACF010000003.1"/>
</dbReference>
<accession>A0ABP3UB08</accession>
<proteinExistence type="predicted"/>
<dbReference type="SUPFAM" id="SSF52833">
    <property type="entry name" value="Thioredoxin-like"/>
    <property type="match status" value="1"/>
</dbReference>
<dbReference type="InterPro" id="IPR036249">
    <property type="entry name" value="Thioredoxin-like_sf"/>
</dbReference>
<dbReference type="Gene3D" id="3.40.30.10">
    <property type="entry name" value="Glutaredoxin"/>
    <property type="match status" value="1"/>
</dbReference>
<sequence>MKTLEELDEIRKVTLEKVNQGSDRKRPRIIVGMATCGIAAGANYVMEAIKGELQELGLEEVDLVKTGCIGMCRLEPIVEVIMPGYEKITYVKMSATKARRMVREHIKGGKIIDSFTMHVIEDKIMNDYVIQND</sequence>
<comment type="caution">
    <text evidence="1">The sequence shown here is derived from an EMBL/GenBank/DDBJ whole genome shotgun (WGS) entry which is preliminary data.</text>
</comment>
<dbReference type="EMBL" id="BAAACF010000003">
    <property type="protein sequence ID" value="GAA0727629.1"/>
    <property type="molecule type" value="Genomic_DNA"/>
</dbReference>
<evidence type="ECO:0008006" key="3">
    <source>
        <dbReference type="Google" id="ProtNLM"/>
    </source>
</evidence>
<evidence type="ECO:0000313" key="1">
    <source>
        <dbReference type="EMBL" id="GAA0727629.1"/>
    </source>
</evidence>
<keyword evidence="2" id="KW-1185">Reference proteome</keyword>
<gene>
    <name evidence="1" type="ORF">GCM10008905_25450</name>
</gene>
<dbReference type="Proteomes" id="UP001500339">
    <property type="component" value="Unassembled WGS sequence"/>
</dbReference>
<name>A0ABP3UB08_9CLOT</name>
<protein>
    <recommendedName>
        <fullName evidence="3">NAD(P)-dependent iron-only hydrogenase iron-sulfur protein</fullName>
    </recommendedName>
</protein>
<evidence type="ECO:0000313" key="2">
    <source>
        <dbReference type="Proteomes" id="UP001500339"/>
    </source>
</evidence>